<evidence type="ECO:0000313" key="5">
    <source>
        <dbReference type="EMBL" id="SJZ74947.1"/>
    </source>
</evidence>
<dbReference type="Pfam" id="PF00005">
    <property type="entry name" value="ABC_tran"/>
    <property type="match status" value="1"/>
</dbReference>
<dbReference type="PANTHER" id="PTHR42939:SF1">
    <property type="entry name" value="ABC TRANSPORTER ATP-BINDING PROTEIN ALBC-RELATED"/>
    <property type="match status" value="1"/>
</dbReference>
<keyword evidence="3 5" id="KW-0067">ATP-binding</keyword>
<dbReference type="RefSeq" id="WP_078787341.1">
    <property type="nucleotide sequence ID" value="NZ_FMTO01000007.1"/>
</dbReference>
<accession>A0A1T4N7B2</accession>
<dbReference type="SMART" id="SM00382">
    <property type="entry name" value="AAA"/>
    <property type="match status" value="1"/>
</dbReference>
<dbReference type="EMBL" id="FUXA01000008">
    <property type="protein sequence ID" value="SJZ74947.1"/>
    <property type="molecule type" value="Genomic_DNA"/>
</dbReference>
<name>A0A1T4N7B2_9FIRM</name>
<dbReference type="OrthoDB" id="9809205at2"/>
<dbReference type="InterPro" id="IPR051782">
    <property type="entry name" value="ABC_Transporter_VariousFunc"/>
</dbReference>
<reference evidence="5 6" key="1">
    <citation type="submission" date="2017-02" db="EMBL/GenBank/DDBJ databases">
        <authorList>
            <person name="Peterson S.W."/>
        </authorList>
    </citation>
    <scope>NUCLEOTIDE SEQUENCE [LARGE SCALE GENOMIC DNA]</scope>
    <source>
        <strain evidence="5 6">ATCC 17233</strain>
    </source>
</reference>
<sequence>MMEVKSISKKYGNKTILDKVSFAIESGEIVGLVGKNGAGKSTLMKIMAHLDPDFKGEIDEKSRIGYFIENPKLYEKKTGLWHLRFFSSIYGRRFDLEDYKDFLDDIGLAEVLNKKVRSYSLGMKEKLGVMISMLNQPDFVILDEPTNGMDIDSSMNLLKNIRKYADKKGVGFLLSSHKLEDIEEICDRVLFLDESHLEEEMDSSWDDIFNVTLILKDAESVDRFVEKQGLGSVTGVSGKSIKLETVCGFTEIMNELKKMDIDIVDYKSEKRSLRNIYMEKISERREKTV</sequence>
<evidence type="ECO:0000256" key="1">
    <source>
        <dbReference type="ARBA" id="ARBA00022448"/>
    </source>
</evidence>
<proteinExistence type="predicted"/>
<dbReference type="AlphaFoldDB" id="A0A1T4N7B2"/>
<dbReference type="Gene3D" id="3.40.50.300">
    <property type="entry name" value="P-loop containing nucleotide triphosphate hydrolases"/>
    <property type="match status" value="1"/>
</dbReference>
<organism evidence="5 6">
    <name type="scientific">Eubacterium ruminantium</name>
    <dbReference type="NCBI Taxonomy" id="42322"/>
    <lineage>
        <taxon>Bacteria</taxon>
        <taxon>Bacillati</taxon>
        <taxon>Bacillota</taxon>
        <taxon>Clostridia</taxon>
        <taxon>Eubacteriales</taxon>
        <taxon>Eubacteriaceae</taxon>
        <taxon>Eubacterium</taxon>
    </lineage>
</organism>
<dbReference type="GO" id="GO:0016887">
    <property type="term" value="F:ATP hydrolysis activity"/>
    <property type="evidence" value="ECO:0007669"/>
    <property type="project" value="InterPro"/>
</dbReference>
<gene>
    <name evidence="5" type="ORF">SAMN02745110_01504</name>
</gene>
<evidence type="ECO:0000259" key="4">
    <source>
        <dbReference type="PROSITE" id="PS50893"/>
    </source>
</evidence>
<evidence type="ECO:0000256" key="3">
    <source>
        <dbReference type="ARBA" id="ARBA00022840"/>
    </source>
</evidence>
<keyword evidence="6" id="KW-1185">Reference proteome</keyword>
<dbReference type="InterPro" id="IPR003439">
    <property type="entry name" value="ABC_transporter-like_ATP-bd"/>
</dbReference>
<evidence type="ECO:0000256" key="2">
    <source>
        <dbReference type="ARBA" id="ARBA00022741"/>
    </source>
</evidence>
<feature type="domain" description="ABC transporter" evidence="4">
    <location>
        <begin position="2"/>
        <end position="219"/>
    </location>
</feature>
<dbReference type="InterPro" id="IPR003593">
    <property type="entry name" value="AAA+_ATPase"/>
</dbReference>
<keyword evidence="2" id="KW-0547">Nucleotide-binding</keyword>
<evidence type="ECO:0000313" key="6">
    <source>
        <dbReference type="Proteomes" id="UP000189857"/>
    </source>
</evidence>
<dbReference type="PROSITE" id="PS50893">
    <property type="entry name" value="ABC_TRANSPORTER_2"/>
    <property type="match status" value="1"/>
</dbReference>
<dbReference type="GO" id="GO:0005524">
    <property type="term" value="F:ATP binding"/>
    <property type="evidence" value="ECO:0007669"/>
    <property type="project" value="UniProtKB-KW"/>
</dbReference>
<dbReference type="InterPro" id="IPR027417">
    <property type="entry name" value="P-loop_NTPase"/>
</dbReference>
<dbReference type="Proteomes" id="UP000189857">
    <property type="component" value="Unassembled WGS sequence"/>
</dbReference>
<protein>
    <submittedName>
        <fullName evidence="5">ABC-2 type transport system ATP-binding protein</fullName>
    </submittedName>
</protein>
<dbReference type="SUPFAM" id="SSF52540">
    <property type="entry name" value="P-loop containing nucleoside triphosphate hydrolases"/>
    <property type="match status" value="1"/>
</dbReference>
<keyword evidence="1" id="KW-0813">Transport</keyword>
<dbReference type="PANTHER" id="PTHR42939">
    <property type="entry name" value="ABC TRANSPORTER ATP-BINDING PROTEIN ALBC-RELATED"/>
    <property type="match status" value="1"/>
</dbReference>